<comment type="subcellular location">
    <subcellularLocation>
        <location evidence="1">Nucleus</location>
    </subcellularLocation>
</comment>
<keyword evidence="1" id="KW-0862">Zinc</keyword>
<organism evidence="3 4">
    <name type="scientific">Sesamum alatum</name>
    <dbReference type="NCBI Taxonomy" id="300844"/>
    <lineage>
        <taxon>Eukaryota</taxon>
        <taxon>Viridiplantae</taxon>
        <taxon>Streptophyta</taxon>
        <taxon>Embryophyta</taxon>
        <taxon>Tracheophyta</taxon>
        <taxon>Spermatophyta</taxon>
        <taxon>Magnoliopsida</taxon>
        <taxon>eudicotyledons</taxon>
        <taxon>Gunneridae</taxon>
        <taxon>Pentapetalae</taxon>
        <taxon>asterids</taxon>
        <taxon>lamiids</taxon>
        <taxon>Lamiales</taxon>
        <taxon>Pedaliaceae</taxon>
        <taxon>Sesamum</taxon>
    </lineage>
</organism>
<protein>
    <recommendedName>
        <fullName evidence="1">Protein FAR1-RELATED SEQUENCE</fullName>
    </recommendedName>
</protein>
<feature type="region of interest" description="Disordered" evidence="2">
    <location>
        <begin position="132"/>
        <end position="155"/>
    </location>
</feature>
<dbReference type="PANTHER" id="PTHR31669">
    <property type="entry name" value="PROTEIN FAR1-RELATED SEQUENCE 10-RELATED"/>
    <property type="match status" value="1"/>
</dbReference>
<proteinExistence type="inferred from homology"/>
<evidence type="ECO:0000313" key="4">
    <source>
        <dbReference type="Proteomes" id="UP001293254"/>
    </source>
</evidence>
<sequence length="179" mass="20104">MGTLCSHALVALHRKNVHEIPQHYIHTRWTKDVKKNVYMLDEGELTRMDDKEARVMYTNRAMRLAYDLMMRCENCEEARNIILTAFADGSKLLDEFLKKKNSNSTLAMKGKQVRDDFVELLDDRPILGPLRAKPKGTRNAFAEGPLKPNTEGSGADGGEMGCIVVVVDRRTLAAVGDDP</sequence>
<dbReference type="Proteomes" id="UP001293254">
    <property type="component" value="Unassembled WGS sequence"/>
</dbReference>
<evidence type="ECO:0000313" key="3">
    <source>
        <dbReference type="EMBL" id="KAK4420051.1"/>
    </source>
</evidence>
<evidence type="ECO:0000256" key="1">
    <source>
        <dbReference type="RuleBase" id="RU367018"/>
    </source>
</evidence>
<evidence type="ECO:0000256" key="2">
    <source>
        <dbReference type="SAM" id="MobiDB-lite"/>
    </source>
</evidence>
<accession>A0AAE2CFB3</accession>
<dbReference type="PANTHER" id="PTHR31669:SF302">
    <property type="entry name" value="PROTEIN FAR1-RELATED SEQUENCE"/>
    <property type="match status" value="1"/>
</dbReference>
<keyword evidence="1" id="KW-0479">Metal-binding</keyword>
<reference evidence="3" key="2">
    <citation type="journal article" date="2024" name="Plant">
        <title>Genomic evolution and insights into agronomic trait innovations of Sesamum species.</title>
        <authorList>
            <person name="Miao H."/>
            <person name="Wang L."/>
            <person name="Qu L."/>
            <person name="Liu H."/>
            <person name="Sun Y."/>
            <person name="Le M."/>
            <person name="Wang Q."/>
            <person name="Wei S."/>
            <person name="Zheng Y."/>
            <person name="Lin W."/>
            <person name="Duan Y."/>
            <person name="Cao H."/>
            <person name="Xiong S."/>
            <person name="Wang X."/>
            <person name="Wei L."/>
            <person name="Li C."/>
            <person name="Ma Q."/>
            <person name="Ju M."/>
            <person name="Zhao R."/>
            <person name="Li G."/>
            <person name="Mu C."/>
            <person name="Tian Q."/>
            <person name="Mei H."/>
            <person name="Zhang T."/>
            <person name="Gao T."/>
            <person name="Zhang H."/>
        </authorList>
    </citation>
    <scope>NUCLEOTIDE SEQUENCE</scope>
    <source>
        <strain evidence="3">3651</strain>
    </source>
</reference>
<comment type="similarity">
    <text evidence="1">Belongs to the FHY3/FAR1 family.</text>
</comment>
<dbReference type="GO" id="GO:0006355">
    <property type="term" value="P:regulation of DNA-templated transcription"/>
    <property type="evidence" value="ECO:0007669"/>
    <property type="project" value="UniProtKB-UniRule"/>
</dbReference>
<dbReference type="GO" id="GO:0008270">
    <property type="term" value="F:zinc ion binding"/>
    <property type="evidence" value="ECO:0007669"/>
    <property type="project" value="UniProtKB-UniRule"/>
</dbReference>
<name>A0AAE2CFB3_9LAMI</name>
<dbReference type="EMBL" id="JACGWO010000009">
    <property type="protein sequence ID" value="KAK4420051.1"/>
    <property type="molecule type" value="Genomic_DNA"/>
</dbReference>
<comment type="function">
    <text evidence="1">Putative transcription activator involved in regulating light control of development.</text>
</comment>
<dbReference type="AlphaFoldDB" id="A0AAE2CFB3"/>
<dbReference type="GO" id="GO:0005634">
    <property type="term" value="C:nucleus"/>
    <property type="evidence" value="ECO:0007669"/>
    <property type="project" value="UniProtKB-SubCell"/>
</dbReference>
<comment type="caution">
    <text evidence="3">The sequence shown here is derived from an EMBL/GenBank/DDBJ whole genome shotgun (WGS) entry which is preliminary data.</text>
</comment>
<keyword evidence="1" id="KW-0863">Zinc-finger</keyword>
<dbReference type="InterPro" id="IPR031052">
    <property type="entry name" value="FHY3/FAR1"/>
</dbReference>
<keyword evidence="1" id="KW-0539">Nucleus</keyword>
<gene>
    <name evidence="3" type="ORF">Salat_2418000</name>
</gene>
<reference evidence="3" key="1">
    <citation type="submission" date="2020-06" db="EMBL/GenBank/DDBJ databases">
        <authorList>
            <person name="Li T."/>
            <person name="Hu X."/>
            <person name="Zhang T."/>
            <person name="Song X."/>
            <person name="Zhang H."/>
            <person name="Dai N."/>
            <person name="Sheng W."/>
            <person name="Hou X."/>
            <person name="Wei L."/>
        </authorList>
    </citation>
    <scope>NUCLEOTIDE SEQUENCE</scope>
    <source>
        <strain evidence="3">3651</strain>
        <tissue evidence="3">Leaf</tissue>
    </source>
</reference>
<keyword evidence="4" id="KW-1185">Reference proteome</keyword>